<keyword evidence="4" id="KW-1185">Reference proteome</keyword>
<dbReference type="GO" id="GO:0016787">
    <property type="term" value="F:hydrolase activity"/>
    <property type="evidence" value="ECO:0007669"/>
    <property type="project" value="InterPro"/>
</dbReference>
<dbReference type="Proteomes" id="UP000250235">
    <property type="component" value="Unassembled WGS sequence"/>
</dbReference>
<dbReference type="InterPro" id="IPR013094">
    <property type="entry name" value="AB_hydrolase_3"/>
</dbReference>
<name>A0A2Z7C9B5_9LAMI</name>
<protein>
    <recommendedName>
        <fullName evidence="2">Alpha/beta hydrolase fold-3 domain-containing protein</fullName>
    </recommendedName>
</protein>
<organism evidence="3 4">
    <name type="scientific">Dorcoceras hygrometricum</name>
    <dbReference type="NCBI Taxonomy" id="472368"/>
    <lineage>
        <taxon>Eukaryota</taxon>
        <taxon>Viridiplantae</taxon>
        <taxon>Streptophyta</taxon>
        <taxon>Embryophyta</taxon>
        <taxon>Tracheophyta</taxon>
        <taxon>Spermatophyta</taxon>
        <taxon>Magnoliopsida</taxon>
        <taxon>eudicotyledons</taxon>
        <taxon>Gunneridae</taxon>
        <taxon>Pentapetalae</taxon>
        <taxon>asterids</taxon>
        <taxon>lamiids</taxon>
        <taxon>Lamiales</taxon>
        <taxon>Gesneriaceae</taxon>
        <taxon>Didymocarpoideae</taxon>
        <taxon>Trichosporeae</taxon>
        <taxon>Loxocarpinae</taxon>
        <taxon>Dorcoceras</taxon>
    </lineage>
</organism>
<dbReference type="PANTHER" id="PTHR23024">
    <property type="entry name" value="ARYLACETAMIDE DEACETYLASE"/>
    <property type="match status" value="1"/>
</dbReference>
<dbReference type="AlphaFoldDB" id="A0A2Z7C9B5"/>
<dbReference type="PANTHER" id="PTHR23024:SF546">
    <property type="entry name" value="CARBOXYLESTERASE 120-RELATED"/>
    <property type="match status" value="1"/>
</dbReference>
<dbReference type="SUPFAM" id="SSF53474">
    <property type="entry name" value="alpha/beta-Hydrolases"/>
    <property type="match status" value="1"/>
</dbReference>
<reference evidence="3 4" key="1">
    <citation type="journal article" date="2015" name="Proc. Natl. Acad. Sci. U.S.A.">
        <title>The resurrection genome of Boea hygrometrica: A blueprint for survival of dehydration.</title>
        <authorList>
            <person name="Xiao L."/>
            <person name="Yang G."/>
            <person name="Zhang L."/>
            <person name="Yang X."/>
            <person name="Zhao S."/>
            <person name="Ji Z."/>
            <person name="Zhou Q."/>
            <person name="Hu M."/>
            <person name="Wang Y."/>
            <person name="Chen M."/>
            <person name="Xu Y."/>
            <person name="Jin H."/>
            <person name="Xiao X."/>
            <person name="Hu G."/>
            <person name="Bao F."/>
            <person name="Hu Y."/>
            <person name="Wan P."/>
            <person name="Li L."/>
            <person name="Deng X."/>
            <person name="Kuang T."/>
            <person name="Xiang C."/>
            <person name="Zhu J.K."/>
            <person name="Oliver M.J."/>
            <person name="He Y."/>
        </authorList>
    </citation>
    <scope>NUCLEOTIDE SEQUENCE [LARGE SCALE GENOMIC DNA]</scope>
    <source>
        <strain evidence="4">cv. XS01</strain>
    </source>
</reference>
<dbReference type="Pfam" id="PF07859">
    <property type="entry name" value="Abhydrolase_3"/>
    <property type="match status" value="1"/>
</dbReference>
<proteinExistence type="inferred from homology"/>
<evidence type="ECO:0000256" key="1">
    <source>
        <dbReference type="ARBA" id="ARBA00010515"/>
    </source>
</evidence>
<feature type="domain" description="Alpha/beta hydrolase fold-3" evidence="2">
    <location>
        <begin position="81"/>
        <end position="302"/>
    </location>
</feature>
<dbReference type="EMBL" id="KQ999839">
    <property type="protein sequence ID" value="KZV41053.1"/>
    <property type="molecule type" value="Genomic_DNA"/>
</dbReference>
<sequence length="325" mass="36047">MANSPPAPTDPNLDRLGLRRNPDNSIIRVAETFAKSPACSDPNYPVLSKDFPINQGSNTWARLYLPKIYCDSNPNIKLPLLVFYHGGGFIIGSAANTILHELCSDLARYTPAIIVSVEYRLAPEHRLPAAYDDGFEALHWIKTSGDEWLTEFADFSHCFLMGQSAGGNIAYQVGLRAALRGGDLLPLKIQGLVLQQPFFGGVERTVSEARLANDEVLPCGSSDLMWELALPLGVDRDHKYSNPRAEIQPEAFEKMKGQDWRVLVTGCEGDPLIDRQKDVVKLFEENGVKVTGRFEEGGQHGIDLTDKSRYRTLARLLADFIGFQV</sequence>
<evidence type="ECO:0000313" key="3">
    <source>
        <dbReference type="EMBL" id="KZV41053.1"/>
    </source>
</evidence>
<gene>
    <name evidence="3" type="ORF">F511_14029</name>
</gene>
<evidence type="ECO:0000259" key="2">
    <source>
        <dbReference type="Pfam" id="PF07859"/>
    </source>
</evidence>
<dbReference type="Gene3D" id="3.40.50.1820">
    <property type="entry name" value="alpha/beta hydrolase"/>
    <property type="match status" value="1"/>
</dbReference>
<accession>A0A2Z7C9B5</accession>
<comment type="similarity">
    <text evidence="1">Belongs to the 'GDXG' lipolytic enzyme family.</text>
</comment>
<dbReference type="InterPro" id="IPR029058">
    <property type="entry name" value="AB_hydrolase_fold"/>
</dbReference>
<dbReference type="OrthoDB" id="408631at2759"/>
<dbReference type="InterPro" id="IPR050466">
    <property type="entry name" value="Carboxylest/Gibb_receptor"/>
</dbReference>
<evidence type="ECO:0000313" key="4">
    <source>
        <dbReference type="Proteomes" id="UP000250235"/>
    </source>
</evidence>